<dbReference type="PANTHER" id="PTHR11054:SF0">
    <property type="entry name" value="6-PHOSPHOGLUCONOLACTONASE"/>
    <property type="match status" value="1"/>
</dbReference>
<evidence type="ECO:0000256" key="5">
    <source>
        <dbReference type="ARBA" id="ARBA00013198"/>
    </source>
</evidence>
<reference evidence="9 10" key="1">
    <citation type="submission" date="2017-09" db="EMBL/GenBank/DDBJ databases">
        <title>Metagenomic Analysis Reveals Denitrifying Candidatus Accumulibacter and Flanking Population as a Source of N2O.</title>
        <authorList>
            <person name="Gao H."/>
            <person name="Mao Y."/>
            <person name="Zhao X."/>
            <person name="Liu W.-T."/>
            <person name="Zhang T."/>
            <person name="Wells G."/>
        </authorList>
    </citation>
    <scope>NUCLEOTIDE SEQUENCE [LARGE SCALE GENOMIC DNA]</scope>
    <source>
        <strain evidence="9">CANDO_2_IC</strain>
    </source>
</reference>
<comment type="pathway">
    <text evidence="3 7">Carbohydrate degradation; pentose phosphate pathway; D-ribulose 5-phosphate from D-glucose 6-phosphate (oxidative stage): step 2/3.</text>
</comment>
<dbReference type="AlphaFoldDB" id="A0A6A7RP18"/>
<comment type="catalytic activity">
    <reaction evidence="1 7">
        <text>6-phospho-D-glucono-1,5-lactone + H2O = 6-phospho-D-gluconate + H(+)</text>
        <dbReference type="Rhea" id="RHEA:12556"/>
        <dbReference type="ChEBI" id="CHEBI:15377"/>
        <dbReference type="ChEBI" id="CHEBI:15378"/>
        <dbReference type="ChEBI" id="CHEBI:57955"/>
        <dbReference type="ChEBI" id="CHEBI:58759"/>
        <dbReference type="EC" id="3.1.1.31"/>
    </reaction>
</comment>
<name>A0A6A7RP18_9PROT</name>
<dbReference type="InterPro" id="IPR005900">
    <property type="entry name" value="6-phosphogluconolactonase_DevB"/>
</dbReference>
<dbReference type="UniPathway" id="UPA00115">
    <property type="reaction ID" value="UER00409"/>
</dbReference>
<evidence type="ECO:0000313" key="9">
    <source>
        <dbReference type="EMBL" id="MQM29238.1"/>
    </source>
</evidence>
<comment type="caution">
    <text evidence="9">The sequence shown here is derived from an EMBL/GenBank/DDBJ whole genome shotgun (WGS) entry which is preliminary data.</text>
</comment>
<dbReference type="Proteomes" id="UP000342300">
    <property type="component" value="Unassembled WGS sequence"/>
</dbReference>
<dbReference type="Gene3D" id="3.40.50.1360">
    <property type="match status" value="1"/>
</dbReference>
<evidence type="ECO:0000313" key="10">
    <source>
        <dbReference type="Proteomes" id="UP000342300"/>
    </source>
</evidence>
<evidence type="ECO:0000256" key="6">
    <source>
        <dbReference type="ARBA" id="ARBA00020337"/>
    </source>
</evidence>
<accession>A0A6A7RP18</accession>
<dbReference type="EC" id="3.1.1.31" evidence="5 7"/>
<feature type="domain" description="Glucosamine/galactosamine-6-phosphate isomerase" evidence="8">
    <location>
        <begin position="11"/>
        <end position="214"/>
    </location>
</feature>
<dbReference type="InterPro" id="IPR037171">
    <property type="entry name" value="NagB/RpiA_transferase-like"/>
</dbReference>
<comment type="similarity">
    <text evidence="4 7">Belongs to the glucosamine/galactosamine-6-phosphate isomerase family. 6-phosphogluconolactonase subfamily.</text>
</comment>
<dbReference type="InterPro" id="IPR006148">
    <property type="entry name" value="Glc/Gal-6P_isomerase"/>
</dbReference>
<proteinExistence type="inferred from homology"/>
<sequence>MQQRRWHEFDSRSDLEAAAAGAVLASAQRAIAERGAFRIVLAGGKTPRQVYRALCTARTDWSAWHIYFGDERCLPPADPQRNSAMASSAWLDQVAIPRQQIHPIPAELGPEKAALCYAQELAKPGAGKDFDLVLLGLGEDGHTASLFPGHAWEKAAKLPLVIAILDAAKPPPQRVSLSPARLSSARQVIFLVSGPDKQVALQNWRHGAPIAASRITPTGGVDIFFNTSPDF</sequence>
<evidence type="ECO:0000256" key="2">
    <source>
        <dbReference type="ARBA" id="ARBA00002681"/>
    </source>
</evidence>
<gene>
    <name evidence="7 9" type="primary">pgl</name>
    <name evidence="9" type="ORF">CRU78_01265</name>
</gene>
<comment type="function">
    <text evidence="2 7">Hydrolysis of 6-phosphogluconolactone to 6-phosphogluconate.</text>
</comment>
<dbReference type="GO" id="GO:0005975">
    <property type="term" value="P:carbohydrate metabolic process"/>
    <property type="evidence" value="ECO:0007669"/>
    <property type="project" value="UniProtKB-UniRule"/>
</dbReference>
<dbReference type="NCBIfam" id="TIGR01198">
    <property type="entry name" value="pgl"/>
    <property type="match status" value="1"/>
</dbReference>
<dbReference type="CDD" id="cd01400">
    <property type="entry name" value="6PGL"/>
    <property type="match status" value="1"/>
</dbReference>
<dbReference type="InterPro" id="IPR039104">
    <property type="entry name" value="6PGL"/>
</dbReference>
<dbReference type="Pfam" id="PF01182">
    <property type="entry name" value="Glucosamine_iso"/>
    <property type="match status" value="1"/>
</dbReference>
<evidence type="ECO:0000259" key="8">
    <source>
        <dbReference type="Pfam" id="PF01182"/>
    </source>
</evidence>
<dbReference type="PANTHER" id="PTHR11054">
    <property type="entry name" value="6-PHOSPHOGLUCONOLACTONASE"/>
    <property type="match status" value="1"/>
</dbReference>
<dbReference type="GO" id="GO:0017057">
    <property type="term" value="F:6-phosphogluconolactonase activity"/>
    <property type="evidence" value="ECO:0007669"/>
    <property type="project" value="UniProtKB-UniRule"/>
</dbReference>
<evidence type="ECO:0000256" key="7">
    <source>
        <dbReference type="RuleBase" id="RU365095"/>
    </source>
</evidence>
<evidence type="ECO:0000256" key="1">
    <source>
        <dbReference type="ARBA" id="ARBA00000832"/>
    </source>
</evidence>
<keyword evidence="7" id="KW-0378">Hydrolase</keyword>
<dbReference type="GO" id="GO:0006098">
    <property type="term" value="P:pentose-phosphate shunt"/>
    <property type="evidence" value="ECO:0007669"/>
    <property type="project" value="UniProtKB-UniPathway"/>
</dbReference>
<dbReference type="SUPFAM" id="SSF100950">
    <property type="entry name" value="NagB/RpiA/CoA transferase-like"/>
    <property type="match status" value="1"/>
</dbReference>
<protein>
    <recommendedName>
        <fullName evidence="6 7">6-phosphogluconolactonase</fullName>
        <shortName evidence="7">6PGL</shortName>
        <ecNumber evidence="5 7">3.1.1.31</ecNumber>
    </recommendedName>
</protein>
<evidence type="ECO:0000256" key="4">
    <source>
        <dbReference type="ARBA" id="ARBA00010662"/>
    </source>
</evidence>
<evidence type="ECO:0000256" key="3">
    <source>
        <dbReference type="ARBA" id="ARBA00004961"/>
    </source>
</evidence>
<dbReference type="EMBL" id="PDHS01000026">
    <property type="protein sequence ID" value="MQM29238.1"/>
    <property type="molecule type" value="Genomic_DNA"/>
</dbReference>
<organism evidence="9 10">
    <name type="scientific">Candidatus Accumulibacter phosphatis</name>
    <dbReference type="NCBI Taxonomy" id="327160"/>
    <lineage>
        <taxon>Bacteria</taxon>
        <taxon>Pseudomonadati</taxon>
        <taxon>Pseudomonadota</taxon>
        <taxon>Betaproteobacteria</taxon>
        <taxon>Candidatus Accumulibacter</taxon>
    </lineage>
</organism>